<dbReference type="PROSITE" id="PS00501">
    <property type="entry name" value="SPASE_I_1"/>
    <property type="match status" value="1"/>
</dbReference>
<dbReference type="NCBIfam" id="TIGR02227">
    <property type="entry name" value="sigpep_I_bact"/>
    <property type="match status" value="1"/>
</dbReference>
<accession>A0A856M7V2</accession>
<feature type="active site" evidence="11">
    <location>
        <position position="86"/>
    </location>
</feature>
<dbReference type="Gene3D" id="2.10.109.10">
    <property type="entry name" value="Umud Fragment, subunit A"/>
    <property type="match status" value="1"/>
</dbReference>
<organism evidence="15 16">
    <name type="scientific">Paenalkalicoccus suaedae</name>
    <dbReference type="NCBI Taxonomy" id="2592382"/>
    <lineage>
        <taxon>Bacteria</taxon>
        <taxon>Bacillati</taxon>
        <taxon>Bacillota</taxon>
        <taxon>Bacilli</taxon>
        <taxon>Bacillales</taxon>
        <taxon>Bacillaceae</taxon>
        <taxon>Paenalkalicoccus</taxon>
    </lineage>
</organism>
<evidence type="ECO:0000313" key="16">
    <source>
        <dbReference type="Proteomes" id="UP000318138"/>
    </source>
</evidence>
<dbReference type="GO" id="GO:0006465">
    <property type="term" value="P:signal peptide processing"/>
    <property type="evidence" value="ECO:0007669"/>
    <property type="project" value="InterPro"/>
</dbReference>
<keyword evidence="15" id="KW-0614">Plasmid</keyword>
<name>A0A856M7V2_9BACI</name>
<geneLocation type="plasmid" evidence="15 16">
    <name>unnamed2</name>
</geneLocation>
<evidence type="ECO:0000256" key="6">
    <source>
        <dbReference type="ARBA" id="ARBA00022670"/>
    </source>
</evidence>
<dbReference type="InterPro" id="IPR019757">
    <property type="entry name" value="Pept_S26A_signal_pept_1_Lys-AS"/>
</dbReference>
<evidence type="ECO:0000256" key="1">
    <source>
        <dbReference type="ARBA" id="ARBA00000677"/>
    </source>
</evidence>
<dbReference type="InterPro" id="IPR000223">
    <property type="entry name" value="Pept_S26A_signal_pept_1"/>
</dbReference>
<protein>
    <recommendedName>
        <fullName evidence="4 12">Signal peptidase I</fullName>
        <ecNumber evidence="4 12">3.4.21.89</ecNumber>
    </recommendedName>
</protein>
<keyword evidence="8 12" id="KW-0378">Hydrolase</keyword>
<gene>
    <name evidence="15" type="primary">lepB</name>
    <name evidence="15" type="ORF">FLK61_00410</name>
</gene>
<dbReference type="InterPro" id="IPR019756">
    <property type="entry name" value="Pept_S26A_signal_pept_1_Ser-AS"/>
</dbReference>
<sequence length="186" mass="21252">MTKEKVFKKKSSILEWGKAIVIAVILALLIRNFLFEPYVVEGKSMDPTLVDSERLFVNKTVKYTGNFKRGDIIILNGKEKSTHYVKRLIGLPGDTVEMKNDHLFINGNEVKEPYLSYNKENAKKVGINLTGDFGPIKVPKDKYFVMGDNRQESMDSRNGLGLFTKDDIQGTEEFVFFPFSNMRKAK</sequence>
<dbReference type="Pfam" id="PF10502">
    <property type="entry name" value="Peptidase_S26"/>
    <property type="match status" value="1"/>
</dbReference>
<dbReference type="GO" id="GO:0005886">
    <property type="term" value="C:plasma membrane"/>
    <property type="evidence" value="ECO:0007669"/>
    <property type="project" value="UniProtKB-SubCell"/>
</dbReference>
<dbReference type="KEGG" id="psua:FLK61_00410"/>
<dbReference type="RefSeq" id="WP_010890185.1">
    <property type="nucleotide sequence ID" value="NZ_CP041371.1"/>
</dbReference>
<keyword evidence="7" id="KW-0812">Transmembrane</keyword>
<evidence type="ECO:0000256" key="5">
    <source>
        <dbReference type="ARBA" id="ARBA00022475"/>
    </source>
</evidence>
<evidence type="ECO:0000256" key="4">
    <source>
        <dbReference type="ARBA" id="ARBA00013208"/>
    </source>
</evidence>
<dbReference type="SMR" id="A0A856M7V2"/>
<dbReference type="InterPro" id="IPR036286">
    <property type="entry name" value="LexA/Signal_pep-like_sf"/>
</dbReference>
<evidence type="ECO:0000256" key="7">
    <source>
        <dbReference type="ARBA" id="ARBA00022692"/>
    </source>
</evidence>
<dbReference type="EC" id="3.4.21.89" evidence="4 12"/>
<dbReference type="PANTHER" id="PTHR43390:SF1">
    <property type="entry name" value="CHLOROPLAST PROCESSING PEPTIDASE"/>
    <property type="match status" value="1"/>
</dbReference>
<keyword evidence="10" id="KW-0472">Membrane</keyword>
<evidence type="ECO:0000256" key="13">
    <source>
        <dbReference type="RuleBase" id="RU362042"/>
    </source>
</evidence>
<evidence type="ECO:0000313" key="15">
    <source>
        <dbReference type="EMBL" id="QDK92314.1"/>
    </source>
</evidence>
<dbReference type="PANTHER" id="PTHR43390">
    <property type="entry name" value="SIGNAL PEPTIDASE I"/>
    <property type="match status" value="1"/>
</dbReference>
<comment type="similarity">
    <text evidence="3 13">Belongs to the peptidase S26 family.</text>
</comment>
<dbReference type="InterPro" id="IPR019758">
    <property type="entry name" value="Pept_S26A_signal_pept_1_CS"/>
</dbReference>
<dbReference type="PROSITE" id="PS00761">
    <property type="entry name" value="SPASE_I_3"/>
    <property type="match status" value="1"/>
</dbReference>
<evidence type="ECO:0000256" key="11">
    <source>
        <dbReference type="PIRSR" id="PIRSR600223-1"/>
    </source>
</evidence>
<dbReference type="Proteomes" id="UP000318138">
    <property type="component" value="Plasmid unnamed2"/>
</dbReference>
<dbReference type="CDD" id="cd06530">
    <property type="entry name" value="S26_SPase_I"/>
    <property type="match status" value="1"/>
</dbReference>
<feature type="domain" description="Peptidase S26" evidence="14">
    <location>
        <begin position="14"/>
        <end position="177"/>
    </location>
</feature>
<evidence type="ECO:0000256" key="8">
    <source>
        <dbReference type="ARBA" id="ARBA00022801"/>
    </source>
</evidence>
<proteinExistence type="inferred from homology"/>
<dbReference type="AlphaFoldDB" id="A0A856M7V2"/>
<dbReference type="EMBL" id="CP041371">
    <property type="protein sequence ID" value="QDK92314.1"/>
    <property type="molecule type" value="Genomic_DNA"/>
</dbReference>
<dbReference type="PROSITE" id="PS00760">
    <property type="entry name" value="SPASE_I_2"/>
    <property type="match status" value="1"/>
</dbReference>
<keyword evidence="6 12" id="KW-0645">Protease</keyword>
<dbReference type="SUPFAM" id="SSF51306">
    <property type="entry name" value="LexA/Signal peptidase"/>
    <property type="match status" value="1"/>
</dbReference>
<dbReference type="InterPro" id="IPR019533">
    <property type="entry name" value="Peptidase_S26"/>
</dbReference>
<keyword evidence="9" id="KW-1133">Transmembrane helix</keyword>
<dbReference type="FunFam" id="2.10.109.10:FF:000008">
    <property type="entry name" value="Signal peptidase I"/>
    <property type="match status" value="1"/>
</dbReference>
<keyword evidence="5" id="KW-1003">Cell membrane</keyword>
<evidence type="ECO:0000256" key="9">
    <source>
        <dbReference type="ARBA" id="ARBA00022989"/>
    </source>
</evidence>
<comment type="subcellular location">
    <subcellularLocation>
        <location evidence="2">Cell membrane</location>
        <topology evidence="2">Single-pass type II membrane protein</topology>
    </subcellularLocation>
    <subcellularLocation>
        <location evidence="13">Membrane</location>
        <topology evidence="13">Single-pass type II membrane protein</topology>
    </subcellularLocation>
</comment>
<evidence type="ECO:0000259" key="14">
    <source>
        <dbReference type="Pfam" id="PF10502"/>
    </source>
</evidence>
<feature type="active site" evidence="11">
    <location>
        <position position="44"/>
    </location>
</feature>
<reference evidence="15 16" key="1">
    <citation type="submission" date="2019-07" db="EMBL/GenBank/DDBJ databases">
        <title>Bacillus alkalisoli sp. nov. isolated from saline soil.</title>
        <authorList>
            <person name="Sun J.-Q."/>
            <person name="Xu L."/>
        </authorList>
    </citation>
    <scope>NUCLEOTIDE SEQUENCE [LARGE SCALE GENOMIC DNA]</scope>
    <source>
        <strain evidence="15 16">M4U3P1</strain>
        <plasmid evidence="15 16">unnamed2</plasmid>
    </source>
</reference>
<keyword evidence="16" id="KW-1185">Reference proteome</keyword>
<dbReference type="GO" id="GO:0009003">
    <property type="term" value="F:signal peptidase activity"/>
    <property type="evidence" value="ECO:0007669"/>
    <property type="project" value="UniProtKB-EC"/>
</dbReference>
<dbReference type="PRINTS" id="PR00727">
    <property type="entry name" value="LEADERPTASE"/>
</dbReference>
<evidence type="ECO:0000256" key="12">
    <source>
        <dbReference type="RuleBase" id="RU003993"/>
    </source>
</evidence>
<dbReference type="GO" id="GO:0004252">
    <property type="term" value="F:serine-type endopeptidase activity"/>
    <property type="evidence" value="ECO:0007669"/>
    <property type="project" value="InterPro"/>
</dbReference>
<evidence type="ECO:0000256" key="2">
    <source>
        <dbReference type="ARBA" id="ARBA00004401"/>
    </source>
</evidence>
<evidence type="ECO:0000256" key="10">
    <source>
        <dbReference type="ARBA" id="ARBA00023136"/>
    </source>
</evidence>
<evidence type="ECO:0000256" key="3">
    <source>
        <dbReference type="ARBA" id="ARBA00009370"/>
    </source>
</evidence>
<comment type="catalytic activity">
    <reaction evidence="1 12">
        <text>Cleavage of hydrophobic, N-terminal signal or leader sequences from secreted and periplasmic proteins.</text>
        <dbReference type="EC" id="3.4.21.89"/>
    </reaction>
</comment>